<dbReference type="PROSITE" id="PS50801">
    <property type="entry name" value="STAS"/>
    <property type="match status" value="1"/>
</dbReference>
<evidence type="ECO:0000256" key="2">
    <source>
        <dbReference type="RuleBase" id="RU003749"/>
    </source>
</evidence>
<comment type="caution">
    <text evidence="4">The sequence shown here is derived from an EMBL/GenBank/DDBJ whole genome shotgun (WGS) entry which is preliminary data.</text>
</comment>
<dbReference type="InterPro" id="IPR003658">
    <property type="entry name" value="Anti-sigma_ant"/>
</dbReference>
<sequence length="130" mass="13742">MAHDFDEAADQPVLRTTDHDGIAVVEIAGELDMKTAKTSLADVLLVLDQRPNGIVLDLHSVTFFGSAGVSLLVSVQQESRRQGVPFGIVAAHKAVTRSLTVSGMESRLPLFPAVADAVVALRASSAPPQR</sequence>
<dbReference type="Proteomes" id="UP000605568">
    <property type="component" value="Unassembled WGS sequence"/>
</dbReference>
<organism evidence="4 5">
    <name type="scientific">Lentzea cavernae</name>
    <dbReference type="NCBI Taxonomy" id="2020703"/>
    <lineage>
        <taxon>Bacteria</taxon>
        <taxon>Bacillati</taxon>
        <taxon>Actinomycetota</taxon>
        <taxon>Actinomycetes</taxon>
        <taxon>Pseudonocardiales</taxon>
        <taxon>Pseudonocardiaceae</taxon>
        <taxon>Lentzea</taxon>
    </lineage>
</organism>
<protein>
    <recommendedName>
        <fullName evidence="2">Anti-sigma factor antagonist</fullName>
    </recommendedName>
</protein>
<evidence type="ECO:0000313" key="4">
    <source>
        <dbReference type="EMBL" id="GHH42497.1"/>
    </source>
</evidence>
<dbReference type="Pfam" id="PF01740">
    <property type="entry name" value="STAS"/>
    <property type="match status" value="1"/>
</dbReference>
<gene>
    <name evidence="4" type="ORF">GCM10017774_38960</name>
</gene>
<dbReference type="SUPFAM" id="SSF52091">
    <property type="entry name" value="SpoIIaa-like"/>
    <property type="match status" value="1"/>
</dbReference>
<dbReference type="RefSeq" id="WP_191299354.1">
    <property type="nucleotide sequence ID" value="NZ_BNAR01000005.1"/>
</dbReference>
<dbReference type="CDD" id="cd07043">
    <property type="entry name" value="STAS_anti-anti-sigma_factors"/>
    <property type="match status" value="1"/>
</dbReference>
<reference evidence="5" key="1">
    <citation type="journal article" date="2019" name="Int. J. Syst. Evol. Microbiol.">
        <title>The Global Catalogue of Microorganisms (GCM) 10K type strain sequencing project: providing services to taxonomists for standard genome sequencing and annotation.</title>
        <authorList>
            <consortium name="The Broad Institute Genomics Platform"/>
            <consortium name="The Broad Institute Genome Sequencing Center for Infectious Disease"/>
            <person name="Wu L."/>
            <person name="Ma J."/>
        </authorList>
    </citation>
    <scope>NUCLEOTIDE SEQUENCE [LARGE SCALE GENOMIC DNA]</scope>
    <source>
        <strain evidence="5">CGMCC 4.7367</strain>
    </source>
</reference>
<dbReference type="NCBIfam" id="TIGR00377">
    <property type="entry name" value="ant_ant_sig"/>
    <property type="match status" value="1"/>
</dbReference>
<feature type="domain" description="STAS" evidence="3">
    <location>
        <begin position="12"/>
        <end position="121"/>
    </location>
</feature>
<dbReference type="InterPro" id="IPR036513">
    <property type="entry name" value="STAS_dom_sf"/>
</dbReference>
<dbReference type="PANTHER" id="PTHR33495:SF2">
    <property type="entry name" value="ANTI-SIGMA FACTOR ANTAGONIST TM_1081-RELATED"/>
    <property type="match status" value="1"/>
</dbReference>
<evidence type="ECO:0000259" key="3">
    <source>
        <dbReference type="PROSITE" id="PS50801"/>
    </source>
</evidence>
<dbReference type="PANTHER" id="PTHR33495">
    <property type="entry name" value="ANTI-SIGMA FACTOR ANTAGONIST TM_1081-RELATED-RELATED"/>
    <property type="match status" value="1"/>
</dbReference>
<name>A0ABQ3MEK4_9PSEU</name>
<evidence type="ECO:0000256" key="1">
    <source>
        <dbReference type="ARBA" id="ARBA00009013"/>
    </source>
</evidence>
<accession>A0ABQ3MEK4</accession>
<dbReference type="EMBL" id="BNAR01000005">
    <property type="protein sequence ID" value="GHH42497.1"/>
    <property type="molecule type" value="Genomic_DNA"/>
</dbReference>
<proteinExistence type="inferred from homology"/>
<dbReference type="Gene3D" id="3.30.750.24">
    <property type="entry name" value="STAS domain"/>
    <property type="match status" value="1"/>
</dbReference>
<keyword evidence="5" id="KW-1185">Reference proteome</keyword>
<comment type="similarity">
    <text evidence="1 2">Belongs to the anti-sigma-factor antagonist family.</text>
</comment>
<evidence type="ECO:0000313" key="5">
    <source>
        <dbReference type="Proteomes" id="UP000605568"/>
    </source>
</evidence>
<dbReference type="InterPro" id="IPR002645">
    <property type="entry name" value="STAS_dom"/>
</dbReference>